<name>A0ABT8APE8_9HYPH</name>
<dbReference type="PANTHER" id="PTHR40079">
    <property type="entry name" value="MANNAN ENDO-1,4-BETA-MANNOSIDASE E-RELATED"/>
    <property type="match status" value="1"/>
</dbReference>
<dbReference type="EMBL" id="JAUFPT010000045">
    <property type="protein sequence ID" value="MDN3571779.1"/>
    <property type="molecule type" value="Genomic_DNA"/>
</dbReference>
<evidence type="ECO:0000259" key="6">
    <source>
        <dbReference type="PROSITE" id="PS51764"/>
    </source>
</evidence>
<feature type="active site" description="Proton donor" evidence="4">
    <location>
        <position position="108"/>
    </location>
</feature>
<feature type="active site" description="Nucleophile" evidence="4">
    <location>
        <position position="218"/>
    </location>
</feature>
<evidence type="ECO:0000256" key="5">
    <source>
        <dbReference type="SAM" id="MobiDB-lite"/>
    </source>
</evidence>
<dbReference type="InterPro" id="IPR028992">
    <property type="entry name" value="Hedgehog/Intein_dom"/>
</dbReference>
<evidence type="ECO:0000313" key="8">
    <source>
        <dbReference type="Proteomes" id="UP001244297"/>
    </source>
</evidence>
<dbReference type="PANTHER" id="PTHR40079:SF4">
    <property type="entry name" value="GH26 DOMAIN-CONTAINING PROTEIN-RELATED"/>
    <property type="match status" value="1"/>
</dbReference>
<keyword evidence="8" id="KW-1185">Reference proteome</keyword>
<dbReference type="InterPro" id="IPR022790">
    <property type="entry name" value="GH26_dom"/>
</dbReference>
<dbReference type="Pfam" id="PF02156">
    <property type="entry name" value="Glyco_hydro_26"/>
    <property type="match status" value="1"/>
</dbReference>
<keyword evidence="3 4" id="KW-0326">Glycosidase</keyword>
<keyword evidence="2 4" id="KW-0378">Hydrolase</keyword>
<dbReference type="SUPFAM" id="SSF51445">
    <property type="entry name" value="(Trans)glycosidases"/>
    <property type="match status" value="1"/>
</dbReference>
<organism evidence="7 8">
    <name type="scientific">Methylobacterium longum</name>
    <dbReference type="NCBI Taxonomy" id="767694"/>
    <lineage>
        <taxon>Bacteria</taxon>
        <taxon>Pseudomonadati</taxon>
        <taxon>Pseudomonadota</taxon>
        <taxon>Alphaproteobacteria</taxon>
        <taxon>Hyphomicrobiales</taxon>
        <taxon>Methylobacteriaceae</taxon>
        <taxon>Methylobacterium</taxon>
    </lineage>
</organism>
<protein>
    <submittedName>
        <fullName evidence="7">Hint domain-containing protein</fullName>
    </submittedName>
</protein>
<evidence type="ECO:0000256" key="1">
    <source>
        <dbReference type="ARBA" id="ARBA00007754"/>
    </source>
</evidence>
<evidence type="ECO:0000256" key="2">
    <source>
        <dbReference type="ARBA" id="ARBA00022801"/>
    </source>
</evidence>
<feature type="domain" description="GH26" evidence="6">
    <location>
        <begin position="1"/>
        <end position="283"/>
    </location>
</feature>
<dbReference type="SUPFAM" id="SSF51294">
    <property type="entry name" value="Hedgehog/intein (Hint) domain"/>
    <property type="match status" value="1"/>
</dbReference>
<dbReference type="Gene3D" id="3.20.20.80">
    <property type="entry name" value="Glycosidases"/>
    <property type="match status" value="1"/>
</dbReference>
<reference evidence="8" key="1">
    <citation type="journal article" date="2019" name="Int. J. Syst. Evol. Microbiol.">
        <title>The Global Catalogue of Microorganisms (GCM) 10K type strain sequencing project: providing services to taxonomists for standard genome sequencing and annotation.</title>
        <authorList>
            <consortium name="The Broad Institute Genomics Platform"/>
            <consortium name="The Broad Institute Genome Sequencing Center for Infectious Disease"/>
            <person name="Wu L."/>
            <person name="Ma J."/>
        </authorList>
    </citation>
    <scope>NUCLEOTIDE SEQUENCE [LARGE SCALE GENOMIC DNA]</scope>
    <source>
        <strain evidence="8">CECT 7806</strain>
    </source>
</reference>
<dbReference type="RefSeq" id="WP_238294149.1">
    <property type="nucleotide sequence ID" value="NZ_BPQS01000101.1"/>
</dbReference>
<feature type="compositionally biased region" description="Polar residues" evidence="5">
    <location>
        <begin position="308"/>
        <end position="323"/>
    </location>
</feature>
<feature type="region of interest" description="Disordered" evidence="5">
    <location>
        <begin position="275"/>
        <end position="325"/>
    </location>
</feature>
<dbReference type="InterPro" id="IPR000805">
    <property type="entry name" value="Glyco_hydro_26"/>
</dbReference>
<comment type="caution">
    <text evidence="7">The sequence shown here is derived from an EMBL/GenBank/DDBJ whole genome shotgun (WGS) entry which is preliminary data.</text>
</comment>
<comment type="similarity">
    <text evidence="1 4">Belongs to the glycosyl hydrolase 26 family.</text>
</comment>
<evidence type="ECO:0000256" key="3">
    <source>
        <dbReference type="ARBA" id="ARBA00023295"/>
    </source>
</evidence>
<sequence>MLRTGIYGGNDPNNVASYNTWAGKPADNVLVFLNQNSWQAFDSSISYSVDMWKGSSADPIYSVPLTVTGTSLEQTASGSYNDHYLNAAQSMAAASDTDQPIYVRLGWEFNGNWQPWAAKGHEAAFITTYQNAAQTFHSVSSKFKFVWDVNIDGGNMDPSKAYPGDNYVDVIGSDIYYNHQWDSSDPIPAFNHKVSTDYGLNWQSNFAQAHGKPTAISEWGVSSNNDGPYVQSMFKWMTDHDMIYENYWESNGAYSGELHNGQYPNAGAAFKAAIANLSPPPDPGNHGGGTPVNGGSASTDPDAASGSDKPTPSPASTNPNAAQTVGPARCYVSGTRIRVLRGRTIQDVPVERLCVGDLVITATGKPRPIRWIGNRCYVGLTAPKHDRPVRIKARALSDGIPTRDLLVSPDHALMVDGLFIAAGHLVNGTSITRGEVVQDLTYWHVELDSHDLLLAENTPTESFLPAPGLRVGFCGVQALDAGAAPMSYAPRTELGSELAALRGRLARRAVSSGGTAELGPVRAWLDRCVVGADGQLHLAGWAQDASQPDAPVCLDILVDGTIVALAVASEYRADIAAAGVGNGRHGFDLGLAVPLILGVPHVVEVRRSTDGALVCAKQIDAAGAWTALLAA</sequence>
<dbReference type="PROSITE" id="PS51764">
    <property type="entry name" value="GH26"/>
    <property type="match status" value="1"/>
</dbReference>
<evidence type="ECO:0000256" key="4">
    <source>
        <dbReference type="PROSITE-ProRule" id="PRU01100"/>
    </source>
</evidence>
<dbReference type="InterPro" id="IPR017853">
    <property type="entry name" value="GH"/>
</dbReference>
<accession>A0ABT8APE8</accession>
<dbReference type="Pfam" id="PF13403">
    <property type="entry name" value="Hint_2"/>
    <property type="match status" value="1"/>
</dbReference>
<dbReference type="Proteomes" id="UP001244297">
    <property type="component" value="Unassembled WGS sequence"/>
</dbReference>
<evidence type="ECO:0000313" key="7">
    <source>
        <dbReference type="EMBL" id="MDN3571779.1"/>
    </source>
</evidence>
<proteinExistence type="inferred from homology"/>
<dbReference type="InterPro" id="IPR036844">
    <property type="entry name" value="Hint_dom_sf"/>
</dbReference>
<gene>
    <name evidence="7" type="ORF">QWZ18_14225</name>
</gene>